<dbReference type="UniPathway" id="UPA00344"/>
<keyword evidence="6" id="KW-0460">Magnesium</keyword>
<dbReference type="GO" id="GO:0046872">
    <property type="term" value="F:metal ion binding"/>
    <property type="evidence" value="ECO:0007669"/>
    <property type="project" value="UniProtKB-UniRule"/>
</dbReference>
<evidence type="ECO:0000256" key="2">
    <source>
        <dbReference type="ARBA" id="ARBA00005046"/>
    </source>
</evidence>
<dbReference type="Pfam" id="PF00994">
    <property type="entry name" value="MoCF_biosynth"/>
    <property type="match status" value="1"/>
</dbReference>
<organism evidence="8 9">
    <name type="scientific">Alcanivorax profundi</name>
    <dbReference type="NCBI Taxonomy" id="2338368"/>
    <lineage>
        <taxon>Bacteria</taxon>
        <taxon>Pseudomonadati</taxon>
        <taxon>Pseudomonadota</taxon>
        <taxon>Gammaproteobacteria</taxon>
        <taxon>Oceanospirillales</taxon>
        <taxon>Alcanivoracaceae</taxon>
        <taxon>Alcanivorax</taxon>
    </lineage>
</organism>
<dbReference type="Gene3D" id="2.40.340.10">
    <property type="entry name" value="MoeA, C-terminal, domain IV"/>
    <property type="match status" value="1"/>
</dbReference>
<dbReference type="NCBIfam" id="NF045515">
    <property type="entry name" value="Glp_gephyrin"/>
    <property type="match status" value="1"/>
</dbReference>
<dbReference type="GO" id="GO:0005829">
    <property type="term" value="C:cytosol"/>
    <property type="evidence" value="ECO:0007669"/>
    <property type="project" value="TreeGrafter"/>
</dbReference>
<comment type="function">
    <text evidence="1 6">Catalyzes the insertion of molybdate into adenylated molybdopterin with the concomitant release of AMP.</text>
</comment>
<comment type="cofactor">
    <cofactor evidence="6">
        <name>Mg(2+)</name>
        <dbReference type="ChEBI" id="CHEBI:18420"/>
    </cofactor>
</comment>
<dbReference type="GO" id="GO:0006777">
    <property type="term" value="P:Mo-molybdopterin cofactor biosynthetic process"/>
    <property type="evidence" value="ECO:0007669"/>
    <property type="project" value="UniProtKB-UniRule"/>
</dbReference>
<dbReference type="GO" id="GO:0061599">
    <property type="term" value="F:molybdopterin molybdotransferase activity"/>
    <property type="evidence" value="ECO:0007669"/>
    <property type="project" value="UniProtKB-UniRule"/>
</dbReference>
<comment type="catalytic activity">
    <reaction evidence="5">
        <text>adenylyl-molybdopterin + molybdate = Mo-molybdopterin + AMP + H(+)</text>
        <dbReference type="Rhea" id="RHEA:35047"/>
        <dbReference type="ChEBI" id="CHEBI:15378"/>
        <dbReference type="ChEBI" id="CHEBI:36264"/>
        <dbReference type="ChEBI" id="CHEBI:62727"/>
        <dbReference type="ChEBI" id="CHEBI:71302"/>
        <dbReference type="ChEBI" id="CHEBI:456215"/>
        <dbReference type="EC" id="2.10.1.1"/>
    </reaction>
</comment>
<dbReference type="InterPro" id="IPR036135">
    <property type="entry name" value="MoeA_linker/N_sf"/>
</dbReference>
<protein>
    <recommendedName>
        <fullName evidence="6">Molybdopterin molybdenumtransferase</fullName>
        <ecNumber evidence="6">2.10.1.1</ecNumber>
    </recommendedName>
</protein>
<dbReference type="PANTHER" id="PTHR10192:SF5">
    <property type="entry name" value="GEPHYRIN"/>
    <property type="match status" value="1"/>
</dbReference>
<comment type="caution">
    <text evidence="8">The sequence shown here is derived from an EMBL/GenBank/DDBJ whole genome shotgun (WGS) entry which is preliminary data.</text>
</comment>
<dbReference type="PROSITE" id="PS01079">
    <property type="entry name" value="MOCF_BIOSYNTHESIS_2"/>
    <property type="match status" value="1"/>
</dbReference>
<dbReference type="AlphaFoldDB" id="A0A418XYM7"/>
<reference evidence="8 9" key="1">
    <citation type="submission" date="2018-09" db="EMBL/GenBank/DDBJ databases">
        <title>Alcanivorax profundi sp. nov., isolated from 1000 m-depth seawater of the Mariana Trench.</title>
        <authorList>
            <person name="Liu J."/>
        </authorList>
    </citation>
    <scope>NUCLEOTIDE SEQUENCE [LARGE SCALE GENOMIC DNA]</scope>
    <source>
        <strain evidence="8 9">MTEO17</strain>
    </source>
</reference>
<comment type="pathway">
    <text evidence="2 6">Cofactor biosynthesis; molybdopterin biosynthesis.</text>
</comment>
<feature type="domain" description="MoaB/Mog" evidence="7">
    <location>
        <begin position="183"/>
        <end position="324"/>
    </location>
</feature>
<dbReference type="Gene3D" id="3.40.980.10">
    <property type="entry name" value="MoaB/Mog-like domain"/>
    <property type="match status" value="1"/>
</dbReference>
<evidence type="ECO:0000256" key="6">
    <source>
        <dbReference type="RuleBase" id="RU365090"/>
    </source>
</evidence>
<dbReference type="Pfam" id="PF03454">
    <property type="entry name" value="MoeA_C"/>
    <property type="match status" value="1"/>
</dbReference>
<evidence type="ECO:0000256" key="1">
    <source>
        <dbReference type="ARBA" id="ARBA00002901"/>
    </source>
</evidence>
<proteinExistence type="inferred from homology"/>
<dbReference type="Proteomes" id="UP000283734">
    <property type="component" value="Unassembled WGS sequence"/>
</dbReference>
<gene>
    <name evidence="8" type="ORF">D4A39_06530</name>
</gene>
<comment type="similarity">
    <text evidence="3 6">Belongs to the MoeA family.</text>
</comment>
<dbReference type="InterPro" id="IPR038987">
    <property type="entry name" value="MoeA-like"/>
</dbReference>
<dbReference type="SUPFAM" id="SSF63882">
    <property type="entry name" value="MoeA N-terminal region -like"/>
    <property type="match status" value="1"/>
</dbReference>
<dbReference type="SUPFAM" id="SSF63867">
    <property type="entry name" value="MoeA C-terminal domain-like"/>
    <property type="match status" value="1"/>
</dbReference>
<dbReference type="InterPro" id="IPR036425">
    <property type="entry name" value="MoaB/Mog-like_dom_sf"/>
</dbReference>
<dbReference type="InterPro" id="IPR001453">
    <property type="entry name" value="MoaB/Mog_dom"/>
</dbReference>
<keyword evidence="4 6" id="KW-0501">Molybdenum cofactor biosynthesis</keyword>
<dbReference type="InterPro" id="IPR036688">
    <property type="entry name" value="MoeA_C_domain_IV_sf"/>
</dbReference>
<keyword evidence="6" id="KW-0479">Metal-binding</keyword>
<dbReference type="InterPro" id="IPR005111">
    <property type="entry name" value="MoeA_C_domain_IV"/>
</dbReference>
<dbReference type="OrthoDB" id="9804758at2"/>
<keyword evidence="9" id="KW-1185">Reference proteome</keyword>
<evidence type="ECO:0000313" key="8">
    <source>
        <dbReference type="EMBL" id="RJG18133.1"/>
    </source>
</evidence>
<evidence type="ECO:0000313" key="9">
    <source>
        <dbReference type="Proteomes" id="UP000283734"/>
    </source>
</evidence>
<dbReference type="PANTHER" id="PTHR10192">
    <property type="entry name" value="MOLYBDOPTERIN BIOSYNTHESIS PROTEIN"/>
    <property type="match status" value="1"/>
</dbReference>
<dbReference type="CDD" id="cd00887">
    <property type="entry name" value="MoeA"/>
    <property type="match status" value="1"/>
</dbReference>
<dbReference type="Pfam" id="PF03453">
    <property type="entry name" value="MoeA_N"/>
    <property type="match status" value="1"/>
</dbReference>
<evidence type="ECO:0000256" key="4">
    <source>
        <dbReference type="ARBA" id="ARBA00023150"/>
    </source>
</evidence>
<dbReference type="Gene3D" id="2.170.190.11">
    <property type="entry name" value="Molybdopterin biosynthesis moea protein, domain 3"/>
    <property type="match status" value="1"/>
</dbReference>
<dbReference type="SMART" id="SM00852">
    <property type="entry name" value="MoCF_biosynth"/>
    <property type="match status" value="1"/>
</dbReference>
<sequence length="413" mass="44128">MSQIPAVLMPVEDALSRLLDSMRPFSAVQDLVLGETRGQYLASDVAARVDVPAFDNAAVDGVALRYQDLAEPGLTLPMPLRVAAGDPPCTLMPGQVARIFTGAPVPTGADTVLMQEDCEIADGRVRLPGRDDVTQGQNIRPAGQDARRDAIVIERGQRLTPQAVGLIASVGVPQVTVSAPRVLILTSGDELQRADESPLPGKIYDSNGPQLEQLVVQSGFPAVRREHLPDDPAIISDTLTRYLTDASQRPDVIISTGGVSVGEEDHLRAVLEAKGSLDFWRLAIKPGKPFTFGQVDGIPFFGLPGNPSAVLVCYLTLVLPALRRACGAQTVLPAPQTLPVNFSVNKPGKRQEYLRVRCLQEDGELRLQQHPNQSSGMLSSAVWADGLAVVPVGRTVSPGDRLAYFSFADLLGG</sequence>
<evidence type="ECO:0000256" key="5">
    <source>
        <dbReference type="ARBA" id="ARBA00047317"/>
    </source>
</evidence>
<dbReference type="EMBL" id="QYYA01000002">
    <property type="protein sequence ID" value="RJG18133.1"/>
    <property type="molecule type" value="Genomic_DNA"/>
</dbReference>
<evidence type="ECO:0000256" key="3">
    <source>
        <dbReference type="ARBA" id="ARBA00010763"/>
    </source>
</evidence>
<dbReference type="InterPro" id="IPR008284">
    <property type="entry name" value="MoCF_biosynth_CS"/>
</dbReference>
<accession>A0A418XYM7</accession>
<dbReference type="NCBIfam" id="TIGR00177">
    <property type="entry name" value="molyb_syn"/>
    <property type="match status" value="1"/>
</dbReference>
<dbReference type="SUPFAM" id="SSF53218">
    <property type="entry name" value="Molybdenum cofactor biosynthesis proteins"/>
    <property type="match status" value="1"/>
</dbReference>
<dbReference type="InterPro" id="IPR005110">
    <property type="entry name" value="MoeA_linker/N"/>
</dbReference>
<keyword evidence="6 8" id="KW-0808">Transferase</keyword>
<dbReference type="RefSeq" id="WP_022984812.1">
    <property type="nucleotide sequence ID" value="NZ_QYYA01000002.1"/>
</dbReference>
<dbReference type="EC" id="2.10.1.1" evidence="6"/>
<keyword evidence="6" id="KW-0500">Molybdenum</keyword>
<evidence type="ECO:0000259" key="7">
    <source>
        <dbReference type="SMART" id="SM00852"/>
    </source>
</evidence>
<name>A0A418XYM7_9GAMM</name>
<dbReference type="Gene3D" id="3.90.105.10">
    <property type="entry name" value="Molybdopterin biosynthesis moea protein, domain 2"/>
    <property type="match status" value="1"/>
</dbReference>